<reference evidence="6 8" key="2">
    <citation type="journal article" date="2013" name="Nature">
        <title>Insights into bilaterian evolution from three spiralian genomes.</title>
        <authorList>
            <person name="Simakov O."/>
            <person name="Marletaz F."/>
            <person name="Cho S.J."/>
            <person name="Edsinger-Gonzales E."/>
            <person name="Havlak P."/>
            <person name="Hellsten U."/>
            <person name="Kuo D.H."/>
            <person name="Larsson T."/>
            <person name="Lv J."/>
            <person name="Arendt D."/>
            <person name="Savage R."/>
            <person name="Osoegawa K."/>
            <person name="de Jong P."/>
            <person name="Grimwood J."/>
            <person name="Chapman J.A."/>
            <person name="Shapiro H."/>
            <person name="Aerts A."/>
            <person name="Otillar R.P."/>
            <person name="Terry A.Y."/>
            <person name="Boore J.L."/>
            <person name="Grigoriev I.V."/>
            <person name="Lindberg D.R."/>
            <person name="Seaver E.C."/>
            <person name="Weisblat D.A."/>
            <person name="Putnam N.H."/>
            <person name="Rokhsar D.S."/>
        </authorList>
    </citation>
    <scope>NUCLEOTIDE SEQUENCE</scope>
</reference>
<dbReference type="EnsemblMetazoa" id="HelroT81043">
    <property type="protein sequence ID" value="HelroP81043"/>
    <property type="gene ID" value="HelroG81043"/>
</dbReference>
<dbReference type="CTD" id="20215880"/>
<evidence type="ECO:0000313" key="8">
    <source>
        <dbReference type="Proteomes" id="UP000015101"/>
    </source>
</evidence>
<dbReference type="OrthoDB" id="18213at2759"/>
<evidence type="ECO:0000313" key="6">
    <source>
        <dbReference type="EMBL" id="ESO02927.1"/>
    </source>
</evidence>
<evidence type="ECO:0000256" key="4">
    <source>
        <dbReference type="ARBA" id="ARBA00023136"/>
    </source>
</evidence>
<dbReference type="SUPFAM" id="SSF81442">
    <property type="entry name" value="Cytochrome c oxidase subunit I-like"/>
    <property type="match status" value="1"/>
</dbReference>
<evidence type="ECO:0000313" key="7">
    <source>
        <dbReference type="EnsemblMetazoa" id="HelroP81043"/>
    </source>
</evidence>
<evidence type="ECO:0000256" key="2">
    <source>
        <dbReference type="ARBA" id="ARBA00022692"/>
    </source>
</evidence>
<keyword evidence="4 5" id="KW-0472">Membrane</keyword>
<keyword evidence="8" id="KW-1185">Reference proteome</keyword>
<dbReference type="GO" id="GO:0016020">
    <property type="term" value="C:membrane"/>
    <property type="evidence" value="ECO:0000318"/>
    <property type="project" value="GO_Central"/>
</dbReference>
<dbReference type="RefSeq" id="XP_009019141.1">
    <property type="nucleotide sequence ID" value="XM_009020893.1"/>
</dbReference>
<dbReference type="EMBL" id="AMQM01004907">
    <property type="status" value="NOT_ANNOTATED_CDS"/>
    <property type="molecule type" value="Genomic_DNA"/>
</dbReference>
<dbReference type="HOGENOM" id="CLU_097683_0_0_1"/>
<reference evidence="8" key="1">
    <citation type="submission" date="2012-12" db="EMBL/GenBank/DDBJ databases">
        <authorList>
            <person name="Hellsten U."/>
            <person name="Grimwood J."/>
            <person name="Chapman J.A."/>
            <person name="Shapiro H."/>
            <person name="Aerts A."/>
            <person name="Otillar R.P."/>
            <person name="Terry A.Y."/>
            <person name="Boore J.L."/>
            <person name="Simakov O."/>
            <person name="Marletaz F."/>
            <person name="Cho S.-J."/>
            <person name="Edsinger-Gonzales E."/>
            <person name="Havlak P."/>
            <person name="Kuo D.-H."/>
            <person name="Larsson T."/>
            <person name="Lv J."/>
            <person name="Arendt D."/>
            <person name="Savage R."/>
            <person name="Osoegawa K."/>
            <person name="de Jong P."/>
            <person name="Lindberg D.R."/>
            <person name="Seaver E.C."/>
            <person name="Weisblat D.A."/>
            <person name="Putnam N.H."/>
            <person name="Grigoriev I.V."/>
            <person name="Rokhsar D.S."/>
        </authorList>
    </citation>
    <scope>NUCLEOTIDE SEQUENCE</scope>
</reference>
<dbReference type="InParanoid" id="T1G482"/>
<organism evidence="7 8">
    <name type="scientific">Helobdella robusta</name>
    <name type="common">Californian leech</name>
    <dbReference type="NCBI Taxonomy" id="6412"/>
    <lineage>
        <taxon>Eukaryota</taxon>
        <taxon>Metazoa</taxon>
        <taxon>Spiralia</taxon>
        <taxon>Lophotrochozoa</taxon>
        <taxon>Annelida</taxon>
        <taxon>Clitellata</taxon>
        <taxon>Hirudinea</taxon>
        <taxon>Rhynchobdellida</taxon>
        <taxon>Glossiphoniidae</taxon>
        <taxon>Helobdella</taxon>
    </lineage>
</organism>
<evidence type="ECO:0000256" key="3">
    <source>
        <dbReference type="ARBA" id="ARBA00022989"/>
    </source>
</evidence>
<evidence type="ECO:0000256" key="5">
    <source>
        <dbReference type="RuleBase" id="RU363107"/>
    </source>
</evidence>
<dbReference type="eggNOG" id="KOG4050">
    <property type="taxonomic scope" value="Eukaryota"/>
</dbReference>
<keyword evidence="3 5" id="KW-1133">Transmembrane helix</keyword>
<feature type="transmembrane region" description="Helical" evidence="5">
    <location>
        <begin position="42"/>
        <end position="62"/>
    </location>
</feature>
<dbReference type="PANTHER" id="PTHR12859:SF0">
    <property type="entry name" value="PRA1 FAMILY PROTEIN"/>
    <property type="match status" value="1"/>
</dbReference>
<accession>T1G482</accession>
<reference evidence="7" key="3">
    <citation type="submission" date="2015-06" db="UniProtKB">
        <authorList>
            <consortium name="EnsemblMetazoa"/>
        </authorList>
    </citation>
    <scope>IDENTIFICATION</scope>
</reference>
<dbReference type="FunCoup" id="T1G482">
    <property type="interactions" value="753"/>
</dbReference>
<dbReference type="Proteomes" id="UP000015101">
    <property type="component" value="Unassembled WGS sequence"/>
</dbReference>
<sequence length="179" mass="20455">MSSKVDFAPFQPLDEFLLDLSRFQAPNFRNIDKWTNRIINNLLYFQTNYFVMALIIFTLIGIYHPVDMIVGCLTLAGAITIFITISNMKQELKRFKKNYPIVGVLCIIALCYFFIYVLGSVAVFCFGIAFPLFIILLHASFRLRSLKNKMSNKMEYVGLKRTPMGLLLEGIGLEEQAAS</sequence>
<proteinExistence type="inferred from homology"/>
<dbReference type="AlphaFoldDB" id="T1G482"/>
<dbReference type="InterPro" id="IPR004895">
    <property type="entry name" value="Prenylated_rab_accept_PRA1"/>
</dbReference>
<comment type="subcellular location">
    <subcellularLocation>
        <location evidence="1 5">Membrane</location>
        <topology evidence="1 5">Multi-pass membrane protein</topology>
    </subcellularLocation>
</comment>
<gene>
    <name evidence="7" type="primary">20215880</name>
    <name evidence="6" type="ORF">HELRODRAFT_81043</name>
</gene>
<comment type="similarity">
    <text evidence="5">Belongs to the PRA1 family.</text>
</comment>
<protein>
    <recommendedName>
        <fullName evidence="5">PRA1 family protein</fullName>
    </recommendedName>
</protein>
<dbReference type="KEGG" id="hro:HELRODRAFT_81043"/>
<dbReference type="GeneID" id="20215880"/>
<dbReference type="Pfam" id="PF03208">
    <property type="entry name" value="PRA1"/>
    <property type="match status" value="1"/>
</dbReference>
<name>T1G482_HELRO</name>
<feature type="transmembrane region" description="Helical" evidence="5">
    <location>
        <begin position="68"/>
        <end position="86"/>
    </location>
</feature>
<dbReference type="OMA" id="SVIFIHA"/>
<dbReference type="EMBL" id="KB096716">
    <property type="protein sequence ID" value="ESO02927.1"/>
    <property type="molecule type" value="Genomic_DNA"/>
</dbReference>
<dbReference type="PANTHER" id="PTHR12859">
    <property type="entry name" value="PRA1 PROTEIN"/>
    <property type="match status" value="1"/>
</dbReference>
<feature type="transmembrane region" description="Helical" evidence="5">
    <location>
        <begin position="98"/>
        <end position="115"/>
    </location>
</feature>
<feature type="transmembrane region" description="Helical" evidence="5">
    <location>
        <begin position="121"/>
        <end position="141"/>
    </location>
</feature>
<keyword evidence="2 5" id="KW-0812">Transmembrane</keyword>
<dbReference type="InterPro" id="IPR036927">
    <property type="entry name" value="Cyt_c_oxase-like_su1_sf"/>
</dbReference>
<evidence type="ECO:0000256" key="1">
    <source>
        <dbReference type="ARBA" id="ARBA00004141"/>
    </source>
</evidence>